<dbReference type="OrthoDB" id="6625339at2"/>
<keyword evidence="2" id="KW-1185">Reference proteome</keyword>
<sequence length="140" mass="16915">MAREEKYILPVLDPPETFYWGPEIDRATARDLGLKRYFTGEPCKKGHIAERWVSSLTCVECALRRHRTPEYLEYLQPVAEAWREENPDLIDQYNEQRRKRRKDDPEVAERQRAACREWYAEKSKDPEWRAAERERLRKYG</sequence>
<accession>A0A5B8IV59</accession>
<proteinExistence type="predicted"/>
<protein>
    <submittedName>
        <fullName evidence="1">Uncharacterized protein</fullName>
    </submittedName>
</protein>
<dbReference type="KEGG" id="lit:FPZ52_06555"/>
<dbReference type="Proteomes" id="UP000318483">
    <property type="component" value="Chromosome"/>
</dbReference>
<name>A0A5B8IV59_9RHOB</name>
<dbReference type="EMBL" id="CP042261">
    <property type="protein sequence ID" value="QDY69323.1"/>
    <property type="molecule type" value="Genomic_DNA"/>
</dbReference>
<gene>
    <name evidence="1" type="ORF">FPZ52_06555</name>
</gene>
<reference evidence="1 2" key="1">
    <citation type="submission" date="2019-07" db="EMBL/GenBank/DDBJ databases">
        <title>Litoreibacter alkalisoli sp. nov., isolated from saline-alkaline soil.</title>
        <authorList>
            <person name="Wang S."/>
            <person name="Xu L."/>
            <person name="Xing Y.-T."/>
            <person name="Sun J.-Q."/>
        </authorList>
    </citation>
    <scope>NUCLEOTIDE SEQUENCE [LARGE SCALE GENOMIC DNA]</scope>
    <source>
        <strain evidence="1 2">LN3S51</strain>
    </source>
</reference>
<evidence type="ECO:0000313" key="1">
    <source>
        <dbReference type="EMBL" id="QDY69323.1"/>
    </source>
</evidence>
<dbReference type="RefSeq" id="WP_146364702.1">
    <property type="nucleotide sequence ID" value="NZ_CP042261.1"/>
</dbReference>
<evidence type="ECO:0000313" key="2">
    <source>
        <dbReference type="Proteomes" id="UP000318483"/>
    </source>
</evidence>
<organism evidence="1 2">
    <name type="scientific">Qingshengfaniella alkalisoli</name>
    <dbReference type="NCBI Taxonomy" id="2599296"/>
    <lineage>
        <taxon>Bacteria</taxon>
        <taxon>Pseudomonadati</taxon>
        <taxon>Pseudomonadota</taxon>
        <taxon>Alphaproteobacteria</taxon>
        <taxon>Rhodobacterales</taxon>
        <taxon>Paracoccaceae</taxon>
        <taxon>Qingshengfaniella</taxon>
    </lineage>
</organism>
<dbReference type="AlphaFoldDB" id="A0A5B8IV59"/>